<gene>
    <name evidence="1" type="ORF">L3Q82_010276</name>
</gene>
<accession>A0ACB8WBS7</accession>
<dbReference type="Proteomes" id="UP000831701">
    <property type="component" value="Chromosome 12"/>
</dbReference>
<evidence type="ECO:0000313" key="2">
    <source>
        <dbReference type="Proteomes" id="UP000831701"/>
    </source>
</evidence>
<feature type="non-terminal residue" evidence="1">
    <location>
        <position position="1"/>
    </location>
</feature>
<sequence>SVGQPCEHNVRTANERVDVPKYSSIQIECRVQAPPFKEDKTLIFEPHENPQWPEGLEFCDTLVSGKAGMTPKIVVSVQNPTSHDITLPARTVIGMVQSVRAVYPASIFKSDNLPTTSVYEVQARSPGEDTPTGEQWDPPVDLTHLNEHQKQVVSQMLREESQSFSRELNRKTHPDRHPIPRVQDIMDNLGGNTIFSLLDQGKAYHQGFMGKSSRHLTAFVTPWGLYEWIRIPFGLMNAPAAFQRCMEECLEGLRDENSRSRLYSILMRRTGALGAVLYQKQNGKLRVIAYGSRTLSVAEKNYNLHSGKLEFLALKWAITEKFRDYLYYAPFFTVYSDNNPLTYVLSTAKLNATGCRWVAELADFHFTIKYRPGKENIDADSLSRMPVDMETFMKECSEEMSYDVIGAATQAVENQDESSVSWSMGVSVKCAAISADTSIIPLTTEQIKQDQRSDPIIGHAVHSKLADRKPSGKELKQLSSQITCLLREWDKLEISEDGVLYRKTARRKQLVLPEKHKSTVLRELHDKMGHQGVDRTTSLIRDPVLLAVYAADWFLSPFYLLYGRSPRLPVDMLFNLTSEQGDSNHHNYMEKWKQGMEEAYEITRENAHKAATRSKRHYDSKVKSSVLHPGDRVLIRNMTPRGGPGKLRNHWEDVVHTVVRQVSKDIPVYELRPEKGKGRSRILHRNLLLPCDHLPLETQVRPRAKKRTVETTEEMEQADDEVDDDDDEYYSVPLQQQLQPCQPQALSPVSTDEPAEHIQSEENMSHEPQSEHGVINQLGHLPEQEDSHIEDQPAEETVPSLVSSEHSRTSEQEYQQPRRQHRRPKVFTYDRLGSPVCYNMRTLPHHKHLKLLSPGQSAGLLRAHMSGPRKCRDPDSSNPPADISSVLQCVGTVKGKLG</sequence>
<organism evidence="1 2">
    <name type="scientific">Scortum barcoo</name>
    <name type="common">barcoo grunter</name>
    <dbReference type="NCBI Taxonomy" id="214431"/>
    <lineage>
        <taxon>Eukaryota</taxon>
        <taxon>Metazoa</taxon>
        <taxon>Chordata</taxon>
        <taxon>Craniata</taxon>
        <taxon>Vertebrata</taxon>
        <taxon>Euteleostomi</taxon>
        <taxon>Actinopterygii</taxon>
        <taxon>Neopterygii</taxon>
        <taxon>Teleostei</taxon>
        <taxon>Neoteleostei</taxon>
        <taxon>Acanthomorphata</taxon>
        <taxon>Eupercaria</taxon>
        <taxon>Centrarchiformes</taxon>
        <taxon>Terapontoidei</taxon>
        <taxon>Terapontidae</taxon>
        <taxon>Scortum</taxon>
    </lineage>
</organism>
<reference evidence="1" key="1">
    <citation type="submission" date="2022-04" db="EMBL/GenBank/DDBJ databases">
        <title>Jade perch genome.</title>
        <authorList>
            <person name="Chao B."/>
        </authorList>
    </citation>
    <scope>NUCLEOTIDE SEQUENCE</scope>
    <source>
        <strain evidence="1">CB-2022</strain>
    </source>
</reference>
<protein>
    <submittedName>
        <fullName evidence="1">Uncharacterized protein</fullName>
    </submittedName>
</protein>
<evidence type="ECO:0000313" key="1">
    <source>
        <dbReference type="EMBL" id="KAI3365181.1"/>
    </source>
</evidence>
<dbReference type="EMBL" id="CM041542">
    <property type="protein sequence ID" value="KAI3365181.1"/>
    <property type="molecule type" value="Genomic_DNA"/>
</dbReference>
<keyword evidence="2" id="KW-1185">Reference proteome</keyword>
<comment type="caution">
    <text evidence="1">The sequence shown here is derived from an EMBL/GenBank/DDBJ whole genome shotgun (WGS) entry which is preliminary data.</text>
</comment>
<proteinExistence type="predicted"/>
<name>A0ACB8WBS7_9TELE</name>